<dbReference type="SUPFAM" id="SSF55729">
    <property type="entry name" value="Acyl-CoA N-acyltransferases (Nat)"/>
    <property type="match status" value="1"/>
</dbReference>
<evidence type="ECO:0000259" key="4">
    <source>
        <dbReference type="PROSITE" id="PS51186"/>
    </source>
</evidence>
<name>A0ABD5ZP16_9EURY</name>
<dbReference type="InterPro" id="IPR000182">
    <property type="entry name" value="GNAT_dom"/>
</dbReference>
<dbReference type="PROSITE" id="PS51186">
    <property type="entry name" value="GNAT"/>
    <property type="match status" value="1"/>
</dbReference>
<evidence type="ECO:0000313" key="5">
    <source>
        <dbReference type="EMBL" id="MFC7235321.1"/>
    </source>
</evidence>
<organism evidence="5 6">
    <name type="scientific">Halosegnis marinus</name>
    <dbReference type="NCBI Taxonomy" id="3034023"/>
    <lineage>
        <taxon>Archaea</taxon>
        <taxon>Methanobacteriati</taxon>
        <taxon>Methanobacteriota</taxon>
        <taxon>Stenosarchaea group</taxon>
        <taxon>Halobacteria</taxon>
        <taxon>Halobacteriales</taxon>
        <taxon>Natronomonadaceae</taxon>
        <taxon>Halosegnis</taxon>
    </lineage>
</organism>
<dbReference type="InterPro" id="IPR016181">
    <property type="entry name" value="Acyl_CoA_acyltransferase"/>
</dbReference>
<proteinExistence type="inferred from homology"/>
<dbReference type="Pfam" id="PF13302">
    <property type="entry name" value="Acetyltransf_3"/>
    <property type="match status" value="1"/>
</dbReference>
<dbReference type="GeneID" id="79267014"/>
<dbReference type="InterPro" id="IPR051531">
    <property type="entry name" value="N-acetyltransferase"/>
</dbReference>
<feature type="domain" description="N-acetyltransferase" evidence="4">
    <location>
        <begin position="12"/>
        <end position="168"/>
    </location>
</feature>
<dbReference type="GO" id="GO:0016746">
    <property type="term" value="F:acyltransferase activity"/>
    <property type="evidence" value="ECO:0007669"/>
    <property type="project" value="UniProtKB-KW"/>
</dbReference>
<dbReference type="Gene3D" id="3.40.630.30">
    <property type="match status" value="1"/>
</dbReference>
<dbReference type="EC" id="2.3.-.-" evidence="5"/>
<comment type="similarity">
    <text evidence="3">Belongs to the acetyltransferase family. RimJ subfamily.</text>
</comment>
<reference evidence="5 6" key="1">
    <citation type="journal article" date="2019" name="Int. J. Syst. Evol. Microbiol.">
        <title>The Global Catalogue of Microorganisms (GCM) 10K type strain sequencing project: providing services to taxonomists for standard genome sequencing and annotation.</title>
        <authorList>
            <consortium name="The Broad Institute Genomics Platform"/>
            <consortium name="The Broad Institute Genome Sequencing Center for Infectious Disease"/>
            <person name="Wu L."/>
            <person name="Ma J."/>
        </authorList>
    </citation>
    <scope>NUCLEOTIDE SEQUENCE [LARGE SCALE GENOMIC DNA]</scope>
    <source>
        <strain evidence="5 6">DT85</strain>
    </source>
</reference>
<evidence type="ECO:0000313" key="6">
    <source>
        <dbReference type="Proteomes" id="UP001596398"/>
    </source>
</evidence>
<protein>
    <submittedName>
        <fullName evidence="5">GNAT family N-acetyltransferase</fullName>
        <ecNumber evidence="5">2.3.-.-</ecNumber>
    </submittedName>
</protein>
<accession>A0ABD5ZP16</accession>
<dbReference type="PANTHER" id="PTHR43792">
    <property type="entry name" value="GNAT FAMILY, PUTATIVE (AFU_ORTHOLOGUE AFUA_3G00765)-RELATED-RELATED"/>
    <property type="match status" value="1"/>
</dbReference>
<evidence type="ECO:0000256" key="1">
    <source>
        <dbReference type="ARBA" id="ARBA00022679"/>
    </source>
</evidence>
<sequence>MPGPTFVDCDRIALRTVEAEDREFLRAAANHPDVRRYVARFDGPYSRERFDAELFEELLTDDYPILLACDGDDPLGCVSLAPIRDDDGWANLGAWLHPDHHGEGYATEACAYLLDYGFGERGLRRVSAAHMAPNDASAAVLDRLGFVHEGTRRRHVAADGGYVDREVYGLLCDEWDGAASVLG</sequence>
<evidence type="ECO:0000256" key="2">
    <source>
        <dbReference type="ARBA" id="ARBA00023315"/>
    </source>
</evidence>
<dbReference type="CDD" id="cd04301">
    <property type="entry name" value="NAT_SF"/>
    <property type="match status" value="1"/>
</dbReference>
<dbReference type="AlphaFoldDB" id="A0ABD5ZP16"/>
<dbReference type="RefSeq" id="WP_276233451.1">
    <property type="nucleotide sequence ID" value="NZ_CP119802.1"/>
</dbReference>
<dbReference type="PANTHER" id="PTHR43792:SF8">
    <property type="entry name" value="[RIBOSOMAL PROTEIN US5]-ALANINE N-ACETYLTRANSFERASE"/>
    <property type="match status" value="1"/>
</dbReference>
<dbReference type="Proteomes" id="UP001596398">
    <property type="component" value="Unassembled WGS sequence"/>
</dbReference>
<keyword evidence="2 5" id="KW-0012">Acyltransferase</keyword>
<dbReference type="EMBL" id="JBHTAP010000001">
    <property type="protein sequence ID" value="MFC7235321.1"/>
    <property type="molecule type" value="Genomic_DNA"/>
</dbReference>
<keyword evidence="1 5" id="KW-0808">Transferase</keyword>
<comment type="caution">
    <text evidence="5">The sequence shown here is derived from an EMBL/GenBank/DDBJ whole genome shotgun (WGS) entry which is preliminary data.</text>
</comment>
<keyword evidence="6" id="KW-1185">Reference proteome</keyword>
<evidence type="ECO:0000256" key="3">
    <source>
        <dbReference type="ARBA" id="ARBA00038502"/>
    </source>
</evidence>
<gene>
    <name evidence="5" type="ORF">ACFQJ4_08360</name>
</gene>